<gene>
    <name evidence="2" type="primary">treY</name>
    <name evidence="2" type="ordered locus">ACP_2719</name>
</gene>
<proteinExistence type="predicted"/>
<dbReference type="OrthoDB" id="9805159at2"/>
<dbReference type="InterPro" id="IPR012767">
    <property type="entry name" value="Trehalose_TreY"/>
</dbReference>
<dbReference type="Gene3D" id="1.10.10.470">
    <property type="entry name" value="Maltooligosyl trehalose synthase, domain 4"/>
    <property type="match status" value="1"/>
</dbReference>
<dbReference type="InParanoid" id="C1F327"/>
<dbReference type="GO" id="GO:0005992">
    <property type="term" value="P:trehalose biosynthetic process"/>
    <property type="evidence" value="ECO:0007669"/>
    <property type="project" value="TreeGrafter"/>
</dbReference>
<dbReference type="Gene3D" id="3.20.20.80">
    <property type="entry name" value="Glycosidases"/>
    <property type="match status" value="3"/>
</dbReference>
<dbReference type="GO" id="GO:0047470">
    <property type="term" value="F:(1,4)-alpha-D-glucan 1-alpha-D-glucosylmutase activity"/>
    <property type="evidence" value="ECO:0007669"/>
    <property type="project" value="UniProtKB-EC"/>
</dbReference>
<dbReference type="Proteomes" id="UP000002207">
    <property type="component" value="Chromosome"/>
</dbReference>
<dbReference type="SMART" id="SM00642">
    <property type="entry name" value="Aamy"/>
    <property type="match status" value="1"/>
</dbReference>
<keyword evidence="2" id="KW-0413">Isomerase</keyword>
<keyword evidence="3" id="KW-1185">Reference proteome</keyword>
<reference evidence="2 3" key="1">
    <citation type="journal article" date="2009" name="Appl. Environ. Microbiol.">
        <title>Three genomes from the phylum Acidobacteria provide insight into the lifestyles of these microorganisms in soils.</title>
        <authorList>
            <person name="Ward N.L."/>
            <person name="Challacombe J.F."/>
            <person name="Janssen P.H."/>
            <person name="Henrissat B."/>
            <person name="Coutinho P.M."/>
            <person name="Wu M."/>
            <person name="Xie G."/>
            <person name="Haft D.H."/>
            <person name="Sait M."/>
            <person name="Badger J."/>
            <person name="Barabote R.D."/>
            <person name="Bradley B."/>
            <person name="Brettin T.S."/>
            <person name="Brinkac L.M."/>
            <person name="Bruce D."/>
            <person name="Creasy T."/>
            <person name="Daugherty S.C."/>
            <person name="Davidsen T.M."/>
            <person name="DeBoy R.T."/>
            <person name="Detter J.C."/>
            <person name="Dodson R.J."/>
            <person name="Durkin A.S."/>
            <person name="Ganapathy A."/>
            <person name="Gwinn-Giglio M."/>
            <person name="Han C.S."/>
            <person name="Khouri H."/>
            <person name="Kiss H."/>
            <person name="Kothari S.P."/>
            <person name="Madupu R."/>
            <person name="Nelson K.E."/>
            <person name="Nelson W.C."/>
            <person name="Paulsen I."/>
            <person name="Penn K."/>
            <person name="Ren Q."/>
            <person name="Rosovitz M.J."/>
            <person name="Selengut J.D."/>
            <person name="Shrivastava S."/>
            <person name="Sullivan S.A."/>
            <person name="Tapia R."/>
            <person name="Thompson L.S."/>
            <person name="Watkins K.L."/>
            <person name="Yang Q."/>
            <person name="Yu C."/>
            <person name="Zafar N."/>
            <person name="Zhou L."/>
            <person name="Kuske C.R."/>
        </authorList>
    </citation>
    <scope>NUCLEOTIDE SEQUENCE [LARGE SCALE GENOMIC DNA]</scope>
    <source>
        <strain evidence="3">ATCC 51196 / DSM 11244 / BCRC 80197 / JCM 7670 / NBRC 15755 / NCIMB 13165 / 161</strain>
    </source>
</reference>
<evidence type="ECO:0000313" key="2">
    <source>
        <dbReference type="EMBL" id="ACO33646.1"/>
    </source>
</evidence>
<dbReference type="Pfam" id="PF00128">
    <property type="entry name" value="Alpha-amylase"/>
    <property type="match status" value="1"/>
</dbReference>
<dbReference type="EMBL" id="CP001472">
    <property type="protein sequence ID" value="ACO33646.1"/>
    <property type="molecule type" value="Genomic_DNA"/>
</dbReference>
<accession>C1F327</accession>
<dbReference type="InterPro" id="IPR013797">
    <property type="entry name" value="Maltooligo_trehalose_synth_4"/>
</dbReference>
<feature type="domain" description="Glycosyl hydrolase family 13 catalytic" evidence="1">
    <location>
        <begin position="19"/>
        <end position="509"/>
    </location>
</feature>
<name>C1F327_ACIC5</name>
<protein>
    <submittedName>
        <fullName evidence="2">(1-&gt;4)-alpha-D-glucan 1-alpha-D-glucosylmutase</fullName>
        <ecNumber evidence="2">5.4.99.15</ecNumber>
    </submittedName>
</protein>
<dbReference type="CDD" id="cd11336">
    <property type="entry name" value="AmyAc_MTSase"/>
    <property type="match status" value="1"/>
</dbReference>
<dbReference type="InterPro" id="IPR017853">
    <property type="entry name" value="GH"/>
</dbReference>
<dbReference type="SUPFAM" id="SSF51445">
    <property type="entry name" value="(Trans)glycosidases"/>
    <property type="match status" value="1"/>
</dbReference>
<dbReference type="KEGG" id="aca:ACP_2719"/>
<dbReference type="NCBIfam" id="TIGR02401">
    <property type="entry name" value="trehalose_TreY"/>
    <property type="match status" value="1"/>
</dbReference>
<organism evidence="2 3">
    <name type="scientific">Acidobacterium capsulatum (strain ATCC 51196 / DSM 11244 / BCRC 80197 / JCM 7670 / NBRC 15755 / NCIMB 13165 / 161)</name>
    <dbReference type="NCBI Taxonomy" id="240015"/>
    <lineage>
        <taxon>Bacteria</taxon>
        <taxon>Pseudomonadati</taxon>
        <taxon>Acidobacteriota</taxon>
        <taxon>Terriglobia</taxon>
        <taxon>Terriglobales</taxon>
        <taxon>Acidobacteriaceae</taxon>
        <taxon>Acidobacterium</taxon>
    </lineage>
</organism>
<sequence length="883" mass="101326">MRRVPQSTYRLQLHKDFTFEDASAVADYLHRLGVSHVYSSPYLQAAPGSMHGYNVVDPGRVNEELGGEAGHKRFCERLHEAGLGQILDIVPNHMATRRQNRYWWDVLENGPSSRYATWFDIDWNMPEVRLHNKILIPVLGDQYGRVLSQNQIRIEHEAERFRARYMDNFYPIAPRSLALPLTKAAQYAENATLSFIADSLSRLPVPDAYDTEMVMSRHRDKTVIFELLHRLCNEQPSVIAAIDRAVAELNEDHDALDAFLDLQYYRLAYWRTADQDLGYRRFFDVNTLIGLRVERPHVFRATHDLVLQWLDQGVLDGVRVDHPDGLRDPKQYFERLRENAPDAWIVAEKILEPEEDLREDWPIEGTTGYDFLNFCNRLLVHEEGLSEITKTYAAFTQESVDFDDIVHEKKMNVEHELLGSDVNRLANLFVGICEGNRDRRDYTRAEIRRALREVAACFSVYRTYVVPGKDQAGNKDQNLIDQAIEEAKANRPDLDPALFDFMGDVLAWRSRGELEGEFLLRFQQFTSPVMAKGVEDTALYCFNPMIGLNEVGSAPESGGLSLEAFHDHFAKVQTSHPYTLNTLATHDTKRSDDVRARLAVLTENPGLWKSSLRKWSRANAQFKTGIYPDRNTEYFLYQTLIGTWPISAERLTAYMEKATREAKQQTSWTSQNKEFEDALRYFIEQILRSQEFLEDLEGFVSSMQTPGRINSLSQTLLKLTAPGIPDTYQGGEIWDLHLVDPDNRGVVDYDARRTMLSSLEQGTSPEEILRNFDSGLPKLWVIYKALHLRREHPEWFGADAEYSPLYARGNRKDHLVAYLRAGKVAALAPRWSLRLGEWQGTSVELPEGNWKNIFTGDSVKGGSTRVGALLERFPVALLIHETE</sequence>
<dbReference type="AlphaFoldDB" id="C1F327"/>
<dbReference type="STRING" id="240015.ACP_2719"/>
<dbReference type="PANTHER" id="PTHR10357:SF216">
    <property type="entry name" value="MALTOOLIGOSYL TREHALOSE SYNTHASE-RELATED"/>
    <property type="match status" value="1"/>
</dbReference>
<evidence type="ECO:0000259" key="1">
    <source>
        <dbReference type="SMART" id="SM00642"/>
    </source>
</evidence>
<dbReference type="GO" id="GO:0030980">
    <property type="term" value="P:alpha-glucan catabolic process"/>
    <property type="evidence" value="ECO:0007669"/>
    <property type="project" value="TreeGrafter"/>
</dbReference>
<evidence type="ECO:0000313" key="3">
    <source>
        <dbReference type="Proteomes" id="UP000002207"/>
    </source>
</evidence>
<dbReference type="PANTHER" id="PTHR10357">
    <property type="entry name" value="ALPHA-AMYLASE FAMILY MEMBER"/>
    <property type="match status" value="1"/>
</dbReference>
<dbReference type="InterPro" id="IPR006047">
    <property type="entry name" value="GH13_cat_dom"/>
</dbReference>
<dbReference type="CAZy" id="GH13">
    <property type="family name" value="Glycoside Hydrolase Family 13"/>
</dbReference>
<dbReference type="HOGENOM" id="CLU_005045_1_0_0"/>
<dbReference type="eggNOG" id="COG3280">
    <property type="taxonomic scope" value="Bacteria"/>
</dbReference>
<dbReference type="RefSeq" id="WP_015897782.1">
    <property type="nucleotide sequence ID" value="NC_012483.1"/>
</dbReference>
<dbReference type="EC" id="5.4.99.15" evidence="2"/>
<dbReference type="Gene3D" id="3.30.1590.10">
    <property type="entry name" value="Maltooligosyl trehalose synthase, domain 2"/>
    <property type="match status" value="1"/>
</dbReference>